<proteinExistence type="predicted"/>
<feature type="region of interest" description="Disordered" evidence="1">
    <location>
        <begin position="239"/>
        <end position="271"/>
    </location>
</feature>
<dbReference type="Gene3D" id="3.20.20.370">
    <property type="entry name" value="Glycoside hydrolase/deacetylase"/>
    <property type="match status" value="1"/>
</dbReference>
<dbReference type="CDD" id="cd10936">
    <property type="entry name" value="CE4_DAC2"/>
    <property type="match status" value="1"/>
</dbReference>
<dbReference type="InterPro" id="IPR006837">
    <property type="entry name" value="Divergent_DAC"/>
</dbReference>
<feature type="compositionally biased region" description="Low complexity" evidence="1">
    <location>
        <begin position="169"/>
        <end position="208"/>
    </location>
</feature>
<dbReference type="Proteomes" id="UP000051326">
    <property type="component" value="Unassembled WGS sequence"/>
</dbReference>
<name>A0A0P1HBQ9_9RHOB</name>
<feature type="compositionally biased region" description="Low complexity" evidence="1">
    <location>
        <begin position="256"/>
        <end position="271"/>
    </location>
</feature>
<protein>
    <submittedName>
        <fullName evidence="2">Divergent polysaccharide deacetylase</fullName>
    </submittedName>
</protein>
<evidence type="ECO:0000313" key="3">
    <source>
        <dbReference type="Proteomes" id="UP000051326"/>
    </source>
</evidence>
<accession>A0A0P1HBQ9</accession>
<gene>
    <name evidence="2" type="ORF">PHA8399_03058</name>
</gene>
<organism evidence="2 3">
    <name type="scientific">Leisingera aquaemixtae</name>
    <dbReference type="NCBI Taxonomy" id="1396826"/>
    <lineage>
        <taxon>Bacteria</taxon>
        <taxon>Pseudomonadati</taxon>
        <taxon>Pseudomonadota</taxon>
        <taxon>Alphaproteobacteria</taxon>
        <taxon>Rhodobacterales</taxon>
        <taxon>Roseobacteraceae</taxon>
        <taxon>Leisingera</taxon>
    </lineage>
</organism>
<feature type="compositionally biased region" description="Low complexity" evidence="1">
    <location>
        <begin position="43"/>
        <end position="52"/>
    </location>
</feature>
<evidence type="ECO:0000313" key="2">
    <source>
        <dbReference type="EMBL" id="CUI00918.1"/>
    </source>
</evidence>
<sequence length="525" mass="52665">MRGFLGGVSVGALLAAGGLAMLSLSVPLPVSGPEGQPGEDTMAAVPQPAEAQPAEDRAAAQPEPAVHDPGDAPQMQDGVSETAEVPGNGQGRDADLVEAQPAGPAATGSSDDLSALAGADTAPAGKPEVGLAATTLEGSSPAPAAAPGLDPGGPEGQPQAAQPEPPQAPGGEAAVIAATDPAPEPEQPAQEPDTTAAAQPQDAAPLPAVGRAPDPQAAASVLAPDIGAAPQATTLPVIGAAPSVPDESADDDAVPAKDAPAADAPQQEALAPRIGTPVVPLTDRDDAQEIALAAAQPLDKPPFQAFSEPFYNPENRPLMSIVLIDDAGAVGAEALAAFPYPLSFAIDPGDPDAAAKMAARRAAGFEVLMLADLPRAATPQDAEMALEVWRSRVPEAVAILEGVETGVQGNRPLADQVAAMAASAGYGLVTQNSGLNTVQRLALRDGVPAGVVFRDFDGAGQTPRAIRRFLDQAAFRAGQEGSVIMLGRLRPDTISALLIWGLEDRAARVALAPVSASLEAQLPPK</sequence>
<dbReference type="GO" id="GO:0005975">
    <property type="term" value="P:carbohydrate metabolic process"/>
    <property type="evidence" value="ECO:0007669"/>
    <property type="project" value="InterPro"/>
</dbReference>
<dbReference type="Pfam" id="PF04748">
    <property type="entry name" value="Polysacc_deac_2"/>
    <property type="match status" value="1"/>
</dbReference>
<feature type="region of interest" description="Disordered" evidence="1">
    <location>
        <begin position="31"/>
        <end position="217"/>
    </location>
</feature>
<dbReference type="RefSeq" id="WP_058286956.1">
    <property type="nucleotide sequence ID" value="NZ_CYSR01000030.1"/>
</dbReference>
<feature type="compositionally biased region" description="Low complexity" evidence="1">
    <location>
        <begin position="136"/>
        <end position="149"/>
    </location>
</feature>
<evidence type="ECO:0000256" key="1">
    <source>
        <dbReference type="SAM" id="MobiDB-lite"/>
    </source>
</evidence>
<dbReference type="STRING" id="1396826.PHA8399_03058"/>
<reference evidence="2 3" key="1">
    <citation type="submission" date="2015-09" db="EMBL/GenBank/DDBJ databases">
        <authorList>
            <consortium name="Swine Surveillance"/>
        </authorList>
    </citation>
    <scope>NUCLEOTIDE SEQUENCE [LARGE SCALE GENOMIC DNA]</scope>
    <source>
        <strain evidence="2 3">CECT 8399</strain>
    </source>
</reference>
<dbReference type="AlphaFoldDB" id="A0A0P1HBQ9"/>
<dbReference type="InterPro" id="IPR011330">
    <property type="entry name" value="Glyco_hydro/deAcase_b/a-brl"/>
</dbReference>
<dbReference type="EMBL" id="CYSR01000030">
    <property type="protein sequence ID" value="CUI00918.1"/>
    <property type="molecule type" value="Genomic_DNA"/>
</dbReference>
<dbReference type="SUPFAM" id="SSF88713">
    <property type="entry name" value="Glycoside hydrolase/deacetylase"/>
    <property type="match status" value="1"/>
</dbReference>